<dbReference type="PANTHER" id="PTHR47221">
    <property type="entry name" value="FIBRINOGEN ALPHA CHAIN"/>
    <property type="match status" value="1"/>
</dbReference>
<dbReference type="InterPro" id="IPR020837">
    <property type="entry name" value="Fibrinogen_CS"/>
</dbReference>
<dbReference type="NCBIfam" id="NF040941">
    <property type="entry name" value="GGGWT_bact"/>
    <property type="match status" value="1"/>
</dbReference>
<dbReference type="CDD" id="cd00087">
    <property type="entry name" value="FReD"/>
    <property type="match status" value="1"/>
</dbReference>
<organism evidence="6 7">
    <name type="scientific">Owenia fusiformis</name>
    <name type="common">Polychaete worm</name>
    <dbReference type="NCBI Taxonomy" id="6347"/>
    <lineage>
        <taxon>Eukaryota</taxon>
        <taxon>Metazoa</taxon>
        <taxon>Spiralia</taxon>
        <taxon>Lophotrochozoa</taxon>
        <taxon>Annelida</taxon>
        <taxon>Polychaeta</taxon>
        <taxon>Sedentaria</taxon>
        <taxon>Canalipalpata</taxon>
        <taxon>Sabellida</taxon>
        <taxon>Oweniida</taxon>
        <taxon>Oweniidae</taxon>
        <taxon>Owenia</taxon>
    </lineage>
</organism>
<dbReference type="GO" id="GO:0005577">
    <property type="term" value="C:fibrinogen complex"/>
    <property type="evidence" value="ECO:0007669"/>
    <property type="project" value="TreeGrafter"/>
</dbReference>
<dbReference type="Gene3D" id="3.90.215.10">
    <property type="entry name" value="Gamma Fibrinogen, chain A, domain 1"/>
    <property type="match status" value="1"/>
</dbReference>
<dbReference type="FunFam" id="3.90.215.10:FF:000001">
    <property type="entry name" value="Tenascin isoform 1"/>
    <property type="match status" value="1"/>
</dbReference>
<dbReference type="GO" id="GO:0005201">
    <property type="term" value="F:extracellular matrix structural constituent"/>
    <property type="evidence" value="ECO:0007669"/>
    <property type="project" value="TreeGrafter"/>
</dbReference>
<evidence type="ECO:0000313" key="7">
    <source>
        <dbReference type="Proteomes" id="UP000749559"/>
    </source>
</evidence>
<dbReference type="PROSITE" id="PS00514">
    <property type="entry name" value="FIBRINOGEN_C_1"/>
    <property type="match status" value="1"/>
</dbReference>
<feature type="non-terminal residue" evidence="6">
    <location>
        <position position="588"/>
    </location>
</feature>
<dbReference type="EMBL" id="CAIIXF020000005">
    <property type="protein sequence ID" value="CAH1784539.1"/>
    <property type="molecule type" value="Genomic_DNA"/>
</dbReference>
<gene>
    <name evidence="6" type="ORF">OFUS_LOCUS10716</name>
</gene>
<dbReference type="GO" id="GO:0034116">
    <property type="term" value="P:positive regulation of heterotypic cell-cell adhesion"/>
    <property type="evidence" value="ECO:0007669"/>
    <property type="project" value="TreeGrafter"/>
</dbReference>
<keyword evidence="2" id="KW-0964">Secreted</keyword>
<dbReference type="PANTHER" id="PTHR47221:SF5">
    <property type="entry name" value="FIBRINOGEN C-TERMINAL DOMAIN-CONTAINING PROTEIN"/>
    <property type="match status" value="1"/>
</dbReference>
<dbReference type="SUPFAM" id="SSF56496">
    <property type="entry name" value="Fibrinogen C-terminal domain-like"/>
    <property type="match status" value="1"/>
</dbReference>
<dbReference type="InterPro" id="IPR036056">
    <property type="entry name" value="Fibrinogen-like_C"/>
</dbReference>
<reference evidence="6" key="1">
    <citation type="submission" date="2022-03" db="EMBL/GenBank/DDBJ databases">
        <authorList>
            <person name="Martin C."/>
        </authorList>
    </citation>
    <scope>NUCLEOTIDE SEQUENCE</scope>
</reference>
<keyword evidence="3" id="KW-1015">Disulfide bond</keyword>
<protein>
    <recommendedName>
        <fullName evidence="5">Fibrinogen C-terminal domain-containing protein</fullName>
    </recommendedName>
</protein>
<dbReference type="Pfam" id="PF00147">
    <property type="entry name" value="Fibrinogen_C"/>
    <property type="match status" value="1"/>
</dbReference>
<evidence type="ECO:0000256" key="1">
    <source>
        <dbReference type="ARBA" id="ARBA00004613"/>
    </source>
</evidence>
<name>A0A8S4NX70_OWEFU</name>
<dbReference type="PROSITE" id="PS51406">
    <property type="entry name" value="FIBRINOGEN_C_2"/>
    <property type="match status" value="1"/>
</dbReference>
<evidence type="ECO:0000256" key="4">
    <source>
        <dbReference type="ARBA" id="ARBA00023180"/>
    </source>
</evidence>
<evidence type="ECO:0000256" key="3">
    <source>
        <dbReference type="ARBA" id="ARBA00023157"/>
    </source>
</evidence>
<dbReference type="AlphaFoldDB" id="A0A8S4NX70"/>
<dbReference type="GO" id="GO:0030674">
    <property type="term" value="F:protein-macromolecule adaptor activity"/>
    <property type="evidence" value="ECO:0007669"/>
    <property type="project" value="TreeGrafter"/>
</dbReference>
<evidence type="ECO:0000256" key="2">
    <source>
        <dbReference type="ARBA" id="ARBA00022525"/>
    </source>
</evidence>
<keyword evidence="7" id="KW-1185">Reference proteome</keyword>
<dbReference type="InterPro" id="IPR014716">
    <property type="entry name" value="Fibrinogen_a/b/g_C_1"/>
</dbReference>
<dbReference type="OrthoDB" id="6071009at2759"/>
<sequence>TDKEREQKMHLKQLTIFALCICISELKTINEEKVRLGEHTAGDDHSGIIDKLKPTKHDADDKIHLSNQPQPDIIPDNLLHDELIKNPKTETQKIAKRDEQLQEKISELEMQSEAQAQSDMPKNKNVVYDGYYVRDDFRSETMQQPVRPSDLEYEHDHQAVHQYKSMCHHDGTCTYIFTLTIPREGGNVPGGNQLPIDQVRSIDNIFNHYVADSPQLADFKNQLVKLNESLRGMTKTAHKDTEMMGEVKWLKDHVSETSYMCEKIDSKMKKLRKDFGGLKDQVHNLGQNVGQNSGTADINARVRKCDRTVNKLTDKLNRLEAEYTGQTEPGPHILIRRPRPGDDLKKMPIGVGVDCASMRLSGLNESGVYMIQPDFIDNSTAFFAYCDMETDGGGWTVIQRRTDGGENFDRDWRDYKNGFGDVEGEHWLGLEKMYLLNAYGNNGIRFDLWDFSDLYAYAQYDRFRLSDETDSYRLMVGKYNGTAGDAFHYGNYFLRHHKMRFSTRDRDHDLHAGNCAAAYEGGWWYHSCMSANLNGIFYQGGEYESIHQDGIMWLPFNSELSLARTEIKVRPQEFGKLMAERRDILKIN</sequence>
<proteinExistence type="predicted"/>
<dbReference type="SMART" id="SM00186">
    <property type="entry name" value="FBG"/>
    <property type="match status" value="1"/>
</dbReference>
<dbReference type="InterPro" id="IPR002181">
    <property type="entry name" value="Fibrinogen_a/b/g_C_dom"/>
</dbReference>
<comment type="subcellular location">
    <subcellularLocation>
        <location evidence="1">Secreted</location>
    </subcellularLocation>
</comment>
<evidence type="ECO:0000313" key="6">
    <source>
        <dbReference type="EMBL" id="CAH1784539.1"/>
    </source>
</evidence>
<feature type="domain" description="Fibrinogen C-terminal" evidence="5">
    <location>
        <begin position="346"/>
        <end position="573"/>
    </location>
</feature>
<keyword evidence="4" id="KW-0325">Glycoprotein</keyword>
<accession>A0A8S4NX70</accession>
<comment type="caution">
    <text evidence="6">The sequence shown here is derived from an EMBL/GenBank/DDBJ whole genome shotgun (WGS) entry which is preliminary data.</text>
</comment>
<dbReference type="InterPro" id="IPR037579">
    <property type="entry name" value="FIB_ANG-like"/>
</dbReference>
<dbReference type="Proteomes" id="UP000749559">
    <property type="component" value="Unassembled WGS sequence"/>
</dbReference>
<evidence type="ECO:0000259" key="5">
    <source>
        <dbReference type="PROSITE" id="PS51406"/>
    </source>
</evidence>